<dbReference type="InterPro" id="IPR019748">
    <property type="entry name" value="FERM_central"/>
</dbReference>
<proteinExistence type="predicted"/>
<gene>
    <name evidence="2" type="ORF">MS3_01591</name>
</gene>
<dbReference type="SUPFAM" id="SSF54236">
    <property type="entry name" value="Ubiquitin-like"/>
    <property type="match status" value="1"/>
</dbReference>
<dbReference type="SMART" id="SM00295">
    <property type="entry name" value="B41"/>
    <property type="match status" value="1"/>
</dbReference>
<dbReference type="InterPro" id="IPR029071">
    <property type="entry name" value="Ubiquitin-like_domsf"/>
</dbReference>
<dbReference type="PANTHER" id="PTHR45858">
    <property type="entry name" value="FERM DOMAIN CONTAINING PROTEIN"/>
    <property type="match status" value="1"/>
</dbReference>
<organism evidence="2">
    <name type="scientific">Schistosoma haematobium</name>
    <name type="common">Blood fluke</name>
    <dbReference type="NCBI Taxonomy" id="6185"/>
    <lineage>
        <taxon>Eukaryota</taxon>
        <taxon>Metazoa</taxon>
        <taxon>Spiralia</taxon>
        <taxon>Lophotrochozoa</taxon>
        <taxon>Platyhelminthes</taxon>
        <taxon>Trematoda</taxon>
        <taxon>Digenea</taxon>
        <taxon>Strigeidida</taxon>
        <taxon>Schistosomatoidea</taxon>
        <taxon>Schistosomatidae</taxon>
        <taxon>Schistosoma</taxon>
    </lineage>
</organism>
<dbReference type="SUPFAM" id="SSF47031">
    <property type="entry name" value="Second domain of FERM"/>
    <property type="match status" value="1"/>
</dbReference>
<dbReference type="AlphaFoldDB" id="A0A095BWL2"/>
<dbReference type="InterPro" id="IPR019749">
    <property type="entry name" value="Band_41_domain"/>
</dbReference>
<dbReference type="CDD" id="cd14473">
    <property type="entry name" value="FERM_B-lobe"/>
    <property type="match status" value="1"/>
</dbReference>
<reference evidence="2" key="1">
    <citation type="journal article" date="2012" name="Nat. Genet.">
        <title>Whole-genome sequence of Schistosoma haematobium.</title>
        <authorList>
            <person name="Young N.D."/>
            <person name="Jex A.R."/>
            <person name="Li B."/>
            <person name="Liu S."/>
            <person name="Yang L."/>
            <person name="Xiong Z."/>
            <person name="Li Y."/>
            <person name="Cantacessi C."/>
            <person name="Hall R.S."/>
            <person name="Xu X."/>
            <person name="Chen F."/>
            <person name="Wu X."/>
            <person name="Zerlotini A."/>
            <person name="Oliveira G."/>
            <person name="Hofmann A."/>
            <person name="Zhang G."/>
            <person name="Fang X."/>
            <person name="Kang Y."/>
            <person name="Campbell B.E."/>
            <person name="Loukas A."/>
            <person name="Ranganathan S."/>
            <person name="Rollinson D."/>
            <person name="Rinaldi G."/>
            <person name="Brindley P.J."/>
            <person name="Yang H."/>
            <person name="Wang J."/>
            <person name="Wang J."/>
            <person name="Gasser R.B."/>
        </authorList>
    </citation>
    <scope>NUCLEOTIDE SEQUENCE [LARGE SCALE GENOMIC DNA]</scope>
</reference>
<dbReference type="Pfam" id="PF09379">
    <property type="entry name" value="FERM_N"/>
    <property type="match status" value="1"/>
</dbReference>
<dbReference type="Gene3D" id="3.10.20.90">
    <property type="entry name" value="Phosphatidylinositol 3-kinase Catalytic Subunit, Chain A, domain 1"/>
    <property type="match status" value="1"/>
</dbReference>
<protein>
    <submittedName>
        <fullName evidence="2">FERM, RhoGEF and pleckstrin domain-containing protein 1</fullName>
    </submittedName>
</protein>
<name>A0A095BWL2_SCHHA</name>
<dbReference type="Pfam" id="PF00373">
    <property type="entry name" value="FERM_M"/>
    <property type="match status" value="1"/>
</dbReference>
<dbReference type="InterPro" id="IPR018979">
    <property type="entry name" value="FERM_N"/>
</dbReference>
<dbReference type="PANTHER" id="PTHR45858:SF5">
    <property type="entry name" value="MOESIN_EZRIN_RADIXIN HOMOLOG 1"/>
    <property type="match status" value="1"/>
</dbReference>
<dbReference type="PROSITE" id="PS50057">
    <property type="entry name" value="FERM_3"/>
    <property type="match status" value="1"/>
</dbReference>
<feature type="domain" description="FERM" evidence="1">
    <location>
        <begin position="6"/>
        <end position="147"/>
    </location>
</feature>
<sequence length="147" mass="17235">MNKKCIDVDVVLLDSTTRCFHLLPRSPGHELYTMVVEHLQLVEYDYFDLEYINKDGLHCWLDHSKAINKQINISKRFLYSFVVKFYTPHPNLLEDELTRYLFALQIKIDLRSGRLQCSESTAALLAAFIVQVNRIDPLFLSCFSAWF</sequence>
<dbReference type="InterPro" id="IPR000299">
    <property type="entry name" value="FERM_domain"/>
</dbReference>
<accession>A0A095BWL2</accession>
<evidence type="ECO:0000313" key="2">
    <source>
        <dbReference type="EMBL" id="KGB33423.1"/>
    </source>
</evidence>
<dbReference type="InterPro" id="IPR035963">
    <property type="entry name" value="FERM_2"/>
</dbReference>
<dbReference type="FunFam" id="3.10.20.90:FF:000040">
    <property type="entry name" value="FERM, RhoGEF and pleckstrin domain-containing protein"/>
    <property type="match status" value="1"/>
</dbReference>
<dbReference type="InterPro" id="IPR051835">
    <property type="entry name" value="RAC1-GEF"/>
</dbReference>
<dbReference type="EMBL" id="KL250547">
    <property type="protein sequence ID" value="KGB33423.1"/>
    <property type="molecule type" value="Genomic_DNA"/>
</dbReference>
<dbReference type="GO" id="GO:0005085">
    <property type="term" value="F:guanyl-nucleotide exchange factor activity"/>
    <property type="evidence" value="ECO:0007669"/>
    <property type="project" value="TreeGrafter"/>
</dbReference>
<dbReference type="Gene3D" id="1.20.80.60">
    <property type="match status" value="1"/>
</dbReference>
<dbReference type="STRING" id="6185.A0A095BWL2"/>
<evidence type="ECO:0000259" key="1">
    <source>
        <dbReference type="PROSITE" id="PS50057"/>
    </source>
</evidence>
<dbReference type="PRINTS" id="PR00935">
    <property type="entry name" value="BAND41"/>
</dbReference>